<dbReference type="NCBIfam" id="TIGR00254">
    <property type="entry name" value="GGDEF"/>
    <property type="match status" value="1"/>
</dbReference>
<dbReference type="PROSITE" id="PS50887">
    <property type="entry name" value="GGDEF"/>
    <property type="match status" value="1"/>
</dbReference>
<dbReference type="PANTHER" id="PTHR45138">
    <property type="entry name" value="REGULATORY COMPONENTS OF SENSORY TRANSDUCTION SYSTEM"/>
    <property type="match status" value="1"/>
</dbReference>
<dbReference type="GO" id="GO:0052621">
    <property type="term" value="F:diguanylate cyclase activity"/>
    <property type="evidence" value="ECO:0007669"/>
    <property type="project" value="TreeGrafter"/>
</dbReference>
<proteinExistence type="predicted"/>
<dbReference type="CDD" id="cd01949">
    <property type="entry name" value="GGDEF"/>
    <property type="match status" value="1"/>
</dbReference>
<protein>
    <submittedName>
        <fullName evidence="3">Diguanylate cyclase (GGDEF)-like protein</fullName>
    </submittedName>
</protein>
<keyword evidence="4" id="KW-1185">Reference proteome</keyword>
<keyword evidence="1" id="KW-0812">Transmembrane</keyword>
<gene>
    <name evidence="3" type="ORF">H4683_001511</name>
</gene>
<evidence type="ECO:0000259" key="2">
    <source>
        <dbReference type="PROSITE" id="PS50887"/>
    </source>
</evidence>
<dbReference type="InterPro" id="IPR000160">
    <property type="entry name" value="GGDEF_dom"/>
</dbReference>
<dbReference type="GO" id="GO:0005886">
    <property type="term" value="C:plasma membrane"/>
    <property type="evidence" value="ECO:0007669"/>
    <property type="project" value="TreeGrafter"/>
</dbReference>
<evidence type="ECO:0000256" key="1">
    <source>
        <dbReference type="SAM" id="Phobius"/>
    </source>
</evidence>
<organism evidence="3 4">
    <name type="scientific">Sporosarcina limicola</name>
    <dbReference type="NCBI Taxonomy" id="34101"/>
    <lineage>
        <taxon>Bacteria</taxon>
        <taxon>Bacillati</taxon>
        <taxon>Bacillota</taxon>
        <taxon>Bacilli</taxon>
        <taxon>Bacillales</taxon>
        <taxon>Caryophanaceae</taxon>
        <taxon>Sporosarcina</taxon>
    </lineage>
</organism>
<dbReference type="GO" id="GO:1902201">
    <property type="term" value="P:negative regulation of bacterial-type flagellum-dependent cell motility"/>
    <property type="evidence" value="ECO:0007669"/>
    <property type="project" value="TreeGrafter"/>
</dbReference>
<comment type="caution">
    <text evidence="3">The sequence shown here is derived from an EMBL/GenBank/DDBJ whole genome shotgun (WGS) entry which is preliminary data.</text>
</comment>
<keyword evidence="1" id="KW-1133">Transmembrane helix</keyword>
<dbReference type="EMBL" id="JADBEL010000006">
    <property type="protein sequence ID" value="MBE1554435.1"/>
    <property type="molecule type" value="Genomic_DNA"/>
</dbReference>
<evidence type="ECO:0000313" key="3">
    <source>
        <dbReference type="EMBL" id="MBE1554435.1"/>
    </source>
</evidence>
<dbReference type="GO" id="GO:0043709">
    <property type="term" value="P:cell adhesion involved in single-species biofilm formation"/>
    <property type="evidence" value="ECO:0007669"/>
    <property type="project" value="TreeGrafter"/>
</dbReference>
<accession>A0A927MGZ8</accession>
<dbReference type="FunFam" id="3.30.70.270:FF:000001">
    <property type="entry name" value="Diguanylate cyclase domain protein"/>
    <property type="match status" value="1"/>
</dbReference>
<dbReference type="RefSeq" id="WP_192598225.1">
    <property type="nucleotide sequence ID" value="NZ_JADBEL010000006.1"/>
</dbReference>
<sequence>MLNEVKLEVKGEIGVNKYFRLQLTIILIIFSLFISLVISLLDYGKLNERVRIGHETKIEMAEDKVIESLSTLDSVYNLFDHQMADQMKIYSDEMLAMYDMDPDFSNWNFDELKERYGMDIYIIDGDNTIIHSSFKPDIGLDFEVCCSDLAKLVTQRREGHAFSHDGKDLQQFNGELKKFSYVPTPDNKYLLELGVTLEEKEIFQEFNFKKTISALERKYDAINTIRIYNSAGFLLGFPEDGIYIKELSSSMLPIFRDAILSGEPRESVQKVGNHFVTHSYIPYKANKKRGLSTVRAIEIVYNDIELTDQLMVYRNEFLLQVLIIIIAAIVLSLIIARLVAKPIHLAFHDSLTGLKNRAAFSEDIKKRLTKRKSPVALMVIDIDNFKLVNDTLGHSQGDKILQLAASTIQYTAGANNVAARIGGDEFVVLFSSTEETEIRLIASELLSGMNEALSTQPRCVQIGVSFSIGIACAVEGDSVRTLYEKADQALYTSKRKGKNQYNVYDIQNGAVQN</sequence>
<dbReference type="AlphaFoldDB" id="A0A927MGZ8"/>
<evidence type="ECO:0000313" key="4">
    <source>
        <dbReference type="Proteomes" id="UP000658225"/>
    </source>
</evidence>
<dbReference type="Pfam" id="PF00990">
    <property type="entry name" value="GGDEF"/>
    <property type="match status" value="1"/>
</dbReference>
<keyword evidence="1" id="KW-0472">Membrane</keyword>
<name>A0A927MGZ8_9BACL</name>
<feature type="domain" description="GGDEF" evidence="2">
    <location>
        <begin position="373"/>
        <end position="506"/>
    </location>
</feature>
<dbReference type="InterPro" id="IPR029787">
    <property type="entry name" value="Nucleotide_cyclase"/>
</dbReference>
<feature type="transmembrane region" description="Helical" evidence="1">
    <location>
        <begin position="317"/>
        <end position="340"/>
    </location>
</feature>
<dbReference type="Gene3D" id="3.30.70.270">
    <property type="match status" value="1"/>
</dbReference>
<dbReference type="InterPro" id="IPR050469">
    <property type="entry name" value="Diguanylate_Cyclase"/>
</dbReference>
<dbReference type="SUPFAM" id="SSF55073">
    <property type="entry name" value="Nucleotide cyclase"/>
    <property type="match status" value="1"/>
</dbReference>
<dbReference type="SMART" id="SM00267">
    <property type="entry name" value="GGDEF"/>
    <property type="match status" value="1"/>
</dbReference>
<dbReference type="InterPro" id="IPR043128">
    <property type="entry name" value="Rev_trsase/Diguanyl_cyclase"/>
</dbReference>
<reference evidence="3" key="1">
    <citation type="submission" date="2020-10" db="EMBL/GenBank/DDBJ databases">
        <title>Genomic Encyclopedia of Type Strains, Phase IV (KMG-IV): sequencing the most valuable type-strain genomes for metagenomic binning, comparative biology and taxonomic classification.</title>
        <authorList>
            <person name="Goeker M."/>
        </authorList>
    </citation>
    <scope>NUCLEOTIDE SEQUENCE</scope>
    <source>
        <strain evidence="3">DSM 13886</strain>
    </source>
</reference>
<feature type="transmembrane region" description="Helical" evidence="1">
    <location>
        <begin position="20"/>
        <end position="41"/>
    </location>
</feature>
<dbReference type="Proteomes" id="UP000658225">
    <property type="component" value="Unassembled WGS sequence"/>
</dbReference>
<dbReference type="PANTHER" id="PTHR45138:SF6">
    <property type="entry name" value="DIGUANYLATE CYCLASE DGCN"/>
    <property type="match status" value="1"/>
</dbReference>